<dbReference type="Proteomes" id="UP000317039">
    <property type="component" value="Chromosome"/>
</dbReference>
<gene>
    <name evidence="2" type="ORF">FOH10_12760</name>
</gene>
<dbReference type="SUPFAM" id="SSF54427">
    <property type="entry name" value="NTF2-like"/>
    <property type="match status" value="1"/>
</dbReference>
<sequence>MDAQREFQSIMDEWASAIVDNDADKIGWFATPDWLLLGPEGGIGHRDRFLTLVAAGELVHTAMELEVLEVRVFGDAAVVITHGTNAGTWQGHPFGADEWATNVFVRRDGRWLGSVTALTPNYAASPRRT</sequence>
<protein>
    <submittedName>
        <fullName evidence="2">Nuclear transport factor 2 family protein</fullName>
    </submittedName>
</protein>
<dbReference type="RefSeq" id="WP_143980856.1">
    <property type="nucleotide sequence ID" value="NZ_CP041695.1"/>
</dbReference>
<dbReference type="AlphaFoldDB" id="A0A516NKL9"/>
<name>A0A516NKL9_9NOCA</name>
<organism evidence="2 3">
    <name type="scientific">Nocardia otitidiscaviarum</name>
    <dbReference type="NCBI Taxonomy" id="1823"/>
    <lineage>
        <taxon>Bacteria</taxon>
        <taxon>Bacillati</taxon>
        <taxon>Actinomycetota</taxon>
        <taxon>Actinomycetes</taxon>
        <taxon>Mycobacteriales</taxon>
        <taxon>Nocardiaceae</taxon>
        <taxon>Nocardia</taxon>
    </lineage>
</organism>
<evidence type="ECO:0000259" key="1">
    <source>
        <dbReference type="Pfam" id="PF14534"/>
    </source>
</evidence>
<dbReference type="EMBL" id="CP041695">
    <property type="protein sequence ID" value="QDP79453.1"/>
    <property type="molecule type" value="Genomic_DNA"/>
</dbReference>
<dbReference type="InterPro" id="IPR027843">
    <property type="entry name" value="DUF4440"/>
</dbReference>
<reference evidence="2 3" key="1">
    <citation type="submission" date="2019-07" db="EMBL/GenBank/DDBJ databases">
        <title>Complete Genome Sequence and Methylome Analysis of Nocardia otitidis-caviarum NEB252.</title>
        <authorList>
            <person name="Fomenkov A."/>
            <person name="Anton B.P."/>
            <person name="Vincze T."/>
            <person name="Roberts R.J."/>
        </authorList>
    </citation>
    <scope>NUCLEOTIDE SEQUENCE [LARGE SCALE GENOMIC DNA]</scope>
    <source>
        <strain evidence="2 3">NEB252</strain>
    </source>
</reference>
<accession>A0A516NKL9</accession>
<dbReference type="InterPro" id="IPR032710">
    <property type="entry name" value="NTF2-like_dom_sf"/>
</dbReference>
<evidence type="ECO:0000313" key="3">
    <source>
        <dbReference type="Proteomes" id="UP000317039"/>
    </source>
</evidence>
<evidence type="ECO:0000313" key="2">
    <source>
        <dbReference type="EMBL" id="QDP79453.1"/>
    </source>
</evidence>
<feature type="domain" description="DUF4440" evidence="1">
    <location>
        <begin position="12"/>
        <end position="111"/>
    </location>
</feature>
<proteinExistence type="predicted"/>
<dbReference type="GeneID" id="80333251"/>
<dbReference type="Pfam" id="PF14534">
    <property type="entry name" value="DUF4440"/>
    <property type="match status" value="1"/>
</dbReference>
<dbReference type="KEGG" id="nod:FOH10_12760"/>
<dbReference type="Gene3D" id="3.10.450.50">
    <property type="match status" value="1"/>
</dbReference>